<organism evidence="8 9">
    <name type="scientific">Geodia barretti</name>
    <name type="common">Barrett's horny sponge</name>
    <dbReference type="NCBI Taxonomy" id="519541"/>
    <lineage>
        <taxon>Eukaryota</taxon>
        <taxon>Metazoa</taxon>
        <taxon>Porifera</taxon>
        <taxon>Demospongiae</taxon>
        <taxon>Heteroscleromorpha</taxon>
        <taxon>Tetractinellida</taxon>
        <taxon>Astrophorina</taxon>
        <taxon>Geodiidae</taxon>
        <taxon>Geodia</taxon>
    </lineage>
</organism>
<dbReference type="Gene3D" id="1.20.1280.290">
    <property type="match status" value="2"/>
</dbReference>
<evidence type="ECO:0000256" key="1">
    <source>
        <dbReference type="ARBA" id="ARBA00004141"/>
    </source>
</evidence>
<dbReference type="AlphaFoldDB" id="A0AA35R3I9"/>
<evidence type="ECO:0000256" key="3">
    <source>
        <dbReference type="ARBA" id="ARBA00022989"/>
    </source>
</evidence>
<evidence type="ECO:0000256" key="6">
    <source>
        <dbReference type="SAM" id="MobiDB-lite"/>
    </source>
</evidence>
<feature type="transmembrane region" description="Helical" evidence="7">
    <location>
        <begin position="261"/>
        <end position="280"/>
    </location>
</feature>
<gene>
    <name evidence="8" type="ORF">GBAR_LOCUS3498</name>
</gene>
<feature type="transmembrane region" description="Helical" evidence="7">
    <location>
        <begin position="117"/>
        <end position="139"/>
    </location>
</feature>
<dbReference type="SMART" id="SM00679">
    <property type="entry name" value="CTNS"/>
    <property type="match status" value="2"/>
</dbReference>
<protein>
    <submittedName>
        <fullName evidence="8">Lysosomal amino acid transporter 1 homolog</fullName>
    </submittedName>
</protein>
<comment type="subcellular location">
    <subcellularLocation>
        <location evidence="1">Membrane</location>
        <topology evidence="1">Multi-pass membrane protein</topology>
    </subcellularLocation>
</comment>
<evidence type="ECO:0000256" key="5">
    <source>
        <dbReference type="ARBA" id="ARBA00038039"/>
    </source>
</evidence>
<feature type="transmembrane region" description="Helical" evidence="7">
    <location>
        <begin position="88"/>
        <end position="111"/>
    </location>
</feature>
<dbReference type="GO" id="GO:0098852">
    <property type="term" value="C:lytic vacuole membrane"/>
    <property type="evidence" value="ECO:0007669"/>
    <property type="project" value="UniProtKB-ARBA"/>
</dbReference>
<dbReference type="GO" id="GO:0015174">
    <property type="term" value="F:basic amino acid transmembrane transporter activity"/>
    <property type="evidence" value="ECO:0007669"/>
    <property type="project" value="TreeGrafter"/>
</dbReference>
<evidence type="ECO:0000256" key="4">
    <source>
        <dbReference type="ARBA" id="ARBA00023136"/>
    </source>
</evidence>
<feature type="transmembrane region" description="Helical" evidence="7">
    <location>
        <begin position="292"/>
        <end position="310"/>
    </location>
</feature>
<keyword evidence="2 7" id="KW-0812">Transmembrane</keyword>
<evidence type="ECO:0000313" key="9">
    <source>
        <dbReference type="Proteomes" id="UP001174909"/>
    </source>
</evidence>
<comment type="caution">
    <text evidence="8">The sequence shown here is derived from an EMBL/GenBank/DDBJ whole genome shotgun (WGS) entry which is preliminary data.</text>
</comment>
<keyword evidence="4 7" id="KW-0472">Membrane</keyword>
<reference evidence="8" key="1">
    <citation type="submission" date="2023-03" db="EMBL/GenBank/DDBJ databases">
        <authorList>
            <person name="Steffen K."/>
            <person name="Cardenas P."/>
        </authorList>
    </citation>
    <scope>NUCLEOTIDE SEQUENCE</scope>
</reference>
<comment type="similarity">
    <text evidence="5">Belongs to the laat-1 family.</text>
</comment>
<keyword evidence="3 7" id="KW-1133">Transmembrane helix</keyword>
<evidence type="ECO:0000313" key="8">
    <source>
        <dbReference type="EMBL" id="CAI8002853.1"/>
    </source>
</evidence>
<dbReference type="Pfam" id="PF04193">
    <property type="entry name" value="PQ-loop"/>
    <property type="match status" value="2"/>
</dbReference>
<accession>A0AA35R3I9</accession>
<dbReference type="EMBL" id="CASHTH010000498">
    <property type="protein sequence ID" value="CAI8002853.1"/>
    <property type="molecule type" value="Genomic_DNA"/>
</dbReference>
<dbReference type="InterPro" id="IPR006603">
    <property type="entry name" value="PQ-loop_rpt"/>
</dbReference>
<feature type="transmembrane region" description="Helical" evidence="7">
    <location>
        <begin position="54"/>
        <end position="76"/>
    </location>
</feature>
<keyword evidence="9" id="KW-1185">Reference proteome</keyword>
<evidence type="ECO:0000256" key="2">
    <source>
        <dbReference type="ARBA" id="ARBA00022692"/>
    </source>
</evidence>
<name>A0AA35R3I9_GEOBA</name>
<feature type="region of interest" description="Disordered" evidence="6">
    <location>
        <begin position="348"/>
        <end position="370"/>
    </location>
</feature>
<evidence type="ECO:0000256" key="7">
    <source>
        <dbReference type="SAM" id="Phobius"/>
    </source>
</evidence>
<dbReference type="PANTHER" id="PTHR16201">
    <property type="entry name" value="SEVEN TRANSMEMBRANE PROTEIN 1-RELATED"/>
    <property type="match status" value="1"/>
</dbReference>
<dbReference type="InterPro" id="IPR051415">
    <property type="entry name" value="LAAT-1"/>
</dbReference>
<sequence length="402" mass="44329">MELLEYSEWTNLTNTSNSTNGSSSSVSSCPGAAKLRADWVNTAFGECIDTPLKYVAFFIGLSSILCWLVAQAPQLVTNCRLGIADKALSFWFLLQWFLGDATNLAGALLTHQLPSQIITAVYFCIIDTVMMSQFLYYVVKNQGWRGLPRIFLCPRNTGATAAIFLPGLVCLTLLASWPSLSSLSSSSSSSSSSRLLPTRHGRVLLSLRDSDSQNLTDWNDVEFLVGYIIGCISAVFYLGSRLPQIVQNFSRCSVSGVSLPMFILAVMGNVTYSLGIFLYSTEDQFLIAKLPWLVGSIGTLCFDFTVSYYVNKWMTYCIFTQFIIYGCFGKPCGHGGARKLRRGSKVTDDEEEPLIKGKDEESSLPCFSSQGNIQGAVQDEEDEWRVSGRTRNGYGALTDNKD</sequence>
<feature type="transmembrane region" description="Helical" evidence="7">
    <location>
        <begin position="159"/>
        <end position="180"/>
    </location>
</feature>
<dbReference type="PANTHER" id="PTHR16201:SF34">
    <property type="entry name" value="LYSOSOMAL AMINO ACID TRANSPORTER 1"/>
    <property type="match status" value="1"/>
</dbReference>
<feature type="transmembrane region" description="Helical" evidence="7">
    <location>
        <begin position="223"/>
        <end position="240"/>
    </location>
</feature>
<proteinExistence type="inferred from homology"/>
<dbReference type="FunFam" id="1.20.1280.290:FF:000009">
    <property type="entry name" value="PQ loop repeat family protein"/>
    <property type="match status" value="1"/>
</dbReference>
<dbReference type="Proteomes" id="UP001174909">
    <property type="component" value="Unassembled WGS sequence"/>
</dbReference>